<dbReference type="GO" id="GO:0032259">
    <property type="term" value="P:methylation"/>
    <property type="evidence" value="ECO:0007669"/>
    <property type="project" value="UniProtKB-KW"/>
</dbReference>
<evidence type="ECO:0000256" key="3">
    <source>
        <dbReference type="ARBA" id="ARBA00022679"/>
    </source>
</evidence>
<sequence>MDKLDFGYYNMDCMAGMKLFPDKYFDVAIVDPPYGINAPNMAMGTNKSRTKNGYPAESTASRLKRSGQVKEWDSEPPTEEYFKELFRVSKNQIIWGGNYFNLPPTKCFVVWDKVQPWDAFSQAEIAWTSYNLPAKLFRYSNTGGANSEKRIHPTQKPIALYEYLVGAFKLSGGVVLDTHVGSASSLIAYHRTGVRFVGFEIDTEMYEVSNARLEREKAQLSLFDLGMERNGDE</sequence>
<dbReference type="RefSeq" id="WP_306780598.1">
    <property type="nucleotide sequence ID" value="NZ_JAJCJK010000004.1"/>
</dbReference>
<name>A0AAW4U6Z6_9FIRM</name>
<dbReference type="InterPro" id="IPR002052">
    <property type="entry name" value="DNA_methylase_N6_adenine_CS"/>
</dbReference>
<dbReference type="InterPro" id="IPR029063">
    <property type="entry name" value="SAM-dependent_MTases_sf"/>
</dbReference>
<dbReference type="Gene3D" id="3.40.50.150">
    <property type="entry name" value="Vaccinia Virus protein VP39"/>
    <property type="match status" value="2"/>
</dbReference>
<evidence type="ECO:0000256" key="1">
    <source>
        <dbReference type="ARBA" id="ARBA00006594"/>
    </source>
</evidence>
<evidence type="ECO:0000256" key="5">
    <source>
        <dbReference type="RuleBase" id="RU362026"/>
    </source>
</evidence>
<accession>A0AAW4U6Z6</accession>
<feature type="domain" description="DNA methylase N-4/N-6" evidence="6">
    <location>
        <begin position="135"/>
        <end position="209"/>
    </location>
</feature>
<dbReference type="InterPro" id="IPR002941">
    <property type="entry name" value="DNA_methylase_N4/N6"/>
</dbReference>
<dbReference type="Proteomes" id="UP001197684">
    <property type="component" value="Unassembled WGS sequence"/>
</dbReference>
<organism evidence="7 8">
    <name type="scientific">Agathobacter rectalis</name>
    <dbReference type="NCBI Taxonomy" id="39491"/>
    <lineage>
        <taxon>Bacteria</taxon>
        <taxon>Bacillati</taxon>
        <taxon>Bacillota</taxon>
        <taxon>Clostridia</taxon>
        <taxon>Lachnospirales</taxon>
        <taxon>Lachnospiraceae</taxon>
        <taxon>Agathobacter</taxon>
    </lineage>
</organism>
<dbReference type="PROSITE" id="PS00092">
    <property type="entry name" value="N6_MTASE"/>
    <property type="match status" value="1"/>
</dbReference>
<evidence type="ECO:0000256" key="2">
    <source>
        <dbReference type="ARBA" id="ARBA00022603"/>
    </source>
</evidence>
<dbReference type="GO" id="GO:0009307">
    <property type="term" value="P:DNA restriction-modification system"/>
    <property type="evidence" value="ECO:0007669"/>
    <property type="project" value="UniProtKB-KW"/>
</dbReference>
<protein>
    <recommendedName>
        <fullName evidence="5">Methyltransferase</fullName>
        <ecNumber evidence="5">2.1.1.-</ecNumber>
    </recommendedName>
</protein>
<dbReference type="InterPro" id="IPR001091">
    <property type="entry name" value="RM_Methyltransferase"/>
</dbReference>
<evidence type="ECO:0000313" key="7">
    <source>
        <dbReference type="EMBL" id="MCB6937540.1"/>
    </source>
</evidence>
<keyword evidence="4" id="KW-0680">Restriction system</keyword>
<proteinExistence type="inferred from homology"/>
<evidence type="ECO:0000313" key="8">
    <source>
        <dbReference type="Proteomes" id="UP001197684"/>
    </source>
</evidence>
<dbReference type="SUPFAM" id="SSF53335">
    <property type="entry name" value="S-adenosyl-L-methionine-dependent methyltransferases"/>
    <property type="match status" value="1"/>
</dbReference>
<dbReference type="AlphaFoldDB" id="A0AAW4U6Z6"/>
<dbReference type="GO" id="GO:0003677">
    <property type="term" value="F:DNA binding"/>
    <property type="evidence" value="ECO:0007669"/>
    <property type="project" value="InterPro"/>
</dbReference>
<gene>
    <name evidence="7" type="ORF">LIZ56_03815</name>
</gene>
<dbReference type="GO" id="GO:0008170">
    <property type="term" value="F:N-methyltransferase activity"/>
    <property type="evidence" value="ECO:0007669"/>
    <property type="project" value="InterPro"/>
</dbReference>
<evidence type="ECO:0000259" key="6">
    <source>
        <dbReference type="Pfam" id="PF01555"/>
    </source>
</evidence>
<dbReference type="EMBL" id="JAJCJK010000004">
    <property type="protein sequence ID" value="MCB6937540.1"/>
    <property type="molecule type" value="Genomic_DNA"/>
</dbReference>
<dbReference type="Pfam" id="PF01555">
    <property type="entry name" value="N6_N4_Mtase"/>
    <property type="match status" value="1"/>
</dbReference>
<keyword evidence="2" id="KW-0489">Methyltransferase</keyword>
<reference evidence="7" key="1">
    <citation type="submission" date="2021-10" db="EMBL/GenBank/DDBJ databases">
        <title>Collection of gut derived symbiotic bacterial strains cultured from healthy donors.</title>
        <authorList>
            <person name="Lin H."/>
            <person name="Littmann E."/>
            <person name="Kohout C."/>
            <person name="Pamer E.G."/>
        </authorList>
    </citation>
    <scope>NUCLEOTIDE SEQUENCE</scope>
    <source>
        <strain evidence="7">DFI.9.42</strain>
    </source>
</reference>
<comment type="similarity">
    <text evidence="1 5">Belongs to the N(4)/N(6)-methyltransferase family.</text>
</comment>
<comment type="caution">
    <text evidence="7">The sequence shown here is derived from an EMBL/GenBank/DDBJ whole genome shotgun (WGS) entry which is preliminary data.</text>
</comment>
<dbReference type="PRINTS" id="PR00508">
    <property type="entry name" value="S21N4MTFRASE"/>
</dbReference>
<evidence type="ECO:0000256" key="4">
    <source>
        <dbReference type="ARBA" id="ARBA00022747"/>
    </source>
</evidence>
<keyword evidence="3" id="KW-0808">Transferase</keyword>
<dbReference type="EC" id="2.1.1.-" evidence="5"/>